<protein>
    <recommendedName>
        <fullName evidence="2">Peptidase M16 C-terminal domain-containing protein</fullName>
    </recommendedName>
</protein>
<proteinExistence type="predicted"/>
<evidence type="ECO:0000313" key="1">
    <source>
        <dbReference type="EMBL" id="CRY95737.1"/>
    </source>
</evidence>
<name>A0A0H5QIT1_9ZZZZ</name>
<evidence type="ECO:0008006" key="2">
    <source>
        <dbReference type="Google" id="ProtNLM"/>
    </source>
</evidence>
<reference evidence="1" key="1">
    <citation type="submission" date="2015-06" db="EMBL/GenBank/DDBJ databases">
        <authorList>
            <person name="Joergensen T."/>
        </authorList>
    </citation>
    <scope>NUCLEOTIDE SEQUENCE</scope>
    <source>
        <strain evidence="1">RGRH0759</strain>
    </source>
</reference>
<dbReference type="AlphaFoldDB" id="A0A0H5QIT1"/>
<organism evidence="1">
    <name type="scientific">uncultured prokaryote</name>
    <dbReference type="NCBI Taxonomy" id="198431"/>
    <lineage>
        <taxon>unclassified sequences</taxon>
        <taxon>environmental samples</taxon>
    </lineage>
</organism>
<dbReference type="GO" id="GO:0046872">
    <property type="term" value="F:metal ion binding"/>
    <property type="evidence" value="ECO:0007669"/>
    <property type="project" value="InterPro"/>
</dbReference>
<dbReference type="Gene3D" id="3.30.830.10">
    <property type="entry name" value="Metalloenzyme, LuxS/M16 peptidase-like"/>
    <property type="match status" value="1"/>
</dbReference>
<sequence>MNRFAKEVFALTPACDSIQEAVRIVNVNKADTMFFPKPSKKKVKPLKTAQDFITGGTFWTFDNGLNVIYRQMPTKGTLYYSMVFNCGASDFRDAAPGESAFYADLFRCAPVGSRSGYDFQRLHEACGITMNCNVGLYDMSLFGEASSSDLHLLLRTLLQAMNERGDDPAAYAYAGECSLLSLTEADRDLAELYNALHPDYRYTPYRVREGITPDLARHSGELFEKAFSRCDDAVLVLIGDRPAADVLRHLRHFVYSFRTGKGVKPMRTVAFTTVSGTVRREMVGERGIYMELSAPMTYTADNYFAAGVLEEALTRLLSGYAAKVDVALNPRPSEHIDLRISAKGDVDEDGLLSALRLLAKDDAVYESLADWRTITANRDAAARLYPDYWMKAARTRFTDSKDIATKSGDKIKAVKAEKLKELSQALLYGARAVLTSAPAADSPVE</sequence>
<dbReference type="EMBL" id="LN853368">
    <property type="protein sequence ID" value="CRY95737.1"/>
    <property type="molecule type" value="Genomic_DNA"/>
</dbReference>
<dbReference type="SUPFAM" id="SSF63411">
    <property type="entry name" value="LuxS/MPP-like metallohydrolase"/>
    <property type="match status" value="1"/>
</dbReference>
<reference evidence="1" key="2">
    <citation type="submission" date="2015-07" db="EMBL/GenBank/DDBJ databases">
        <title>Plasmids, circular viruses and viroids from rat gut.</title>
        <authorList>
            <person name="Jorgensen T.J."/>
            <person name="Hansen M.A."/>
            <person name="Xu Z."/>
            <person name="Tabak M.A."/>
            <person name="Sorensen S.J."/>
            <person name="Hansen L.H."/>
        </authorList>
    </citation>
    <scope>NUCLEOTIDE SEQUENCE</scope>
    <source>
        <strain evidence="1">RGRH0759</strain>
    </source>
</reference>
<dbReference type="InterPro" id="IPR011249">
    <property type="entry name" value="Metalloenz_LuxS/M16"/>
</dbReference>
<accession>A0A0H5QIT1</accession>